<evidence type="ECO:0000313" key="3">
    <source>
        <dbReference type="Proteomes" id="UP000014174"/>
    </source>
</evidence>
<name>R9GPP7_9SPHI</name>
<dbReference type="InterPro" id="IPR029044">
    <property type="entry name" value="Nucleotide-diphossugar_trans"/>
</dbReference>
<dbReference type="SUPFAM" id="SSF53448">
    <property type="entry name" value="Nucleotide-diphospho-sugar transferases"/>
    <property type="match status" value="1"/>
</dbReference>
<dbReference type="Gene3D" id="3.90.550.10">
    <property type="entry name" value="Spore Coat Polysaccharide Biosynthesis Protein SpsA, Chain A"/>
    <property type="match status" value="1"/>
</dbReference>
<accession>R9GPP7</accession>
<feature type="domain" description="Glycosyltransferase 2-like" evidence="1">
    <location>
        <begin position="9"/>
        <end position="159"/>
    </location>
</feature>
<dbReference type="Proteomes" id="UP000014174">
    <property type="component" value="Unassembled WGS sequence"/>
</dbReference>
<dbReference type="AlphaFoldDB" id="R9GPP7"/>
<dbReference type="OrthoDB" id="114108at2"/>
<keyword evidence="3" id="KW-1185">Reference proteome</keyword>
<proteinExistence type="predicted"/>
<dbReference type="EMBL" id="AQPN01000107">
    <property type="protein sequence ID" value="EOR93658.1"/>
    <property type="molecule type" value="Genomic_DNA"/>
</dbReference>
<dbReference type="RefSeq" id="WP_016196396.1">
    <property type="nucleotide sequence ID" value="NZ_AQPN01000107.1"/>
</dbReference>
<comment type="caution">
    <text evidence="2">The sequence shown here is derived from an EMBL/GenBank/DDBJ whole genome shotgun (WGS) entry which is preliminary data.</text>
</comment>
<dbReference type="Pfam" id="PF00535">
    <property type="entry name" value="Glycos_transf_2"/>
    <property type="match status" value="1"/>
</dbReference>
<dbReference type="STRING" id="1150600.ADIARSV_3167"/>
<reference evidence="2 3" key="1">
    <citation type="journal article" date="2013" name="Genome Announc.">
        <title>Draft Genome Sequence of Arcticibacter svalbardensis Strain MN12-7T, a Member of the Family Sphingobacteriaceae Isolated from an Arctic Soil Sample.</title>
        <authorList>
            <person name="Shivaji S."/>
            <person name="Ara S."/>
            <person name="Prasad S."/>
            <person name="Manasa B.P."/>
            <person name="Begum Z."/>
            <person name="Singh A."/>
            <person name="Kumar Pinnaka A."/>
        </authorList>
    </citation>
    <scope>NUCLEOTIDE SEQUENCE [LARGE SCALE GENOMIC DNA]</scope>
    <source>
        <strain evidence="2 3">MN12-7</strain>
    </source>
</reference>
<dbReference type="PATRIC" id="fig|1150600.3.peg.3135"/>
<gene>
    <name evidence="2" type="ORF">ADIARSV_3167</name>
</gene>
<dbReference type="eggNOG" id="COG1215">
    <property type="taxonomic scope" value="Bacteria"/>
</dbReference>
<organism evidence="2 3">
    <name type="scientific">Arcticibacter svalbardensis MN12-7</name>
    <dbReference type="NCBI Taxonomy" id="1150600"/>
    <lineage>
        <taxon>Bacteria</taxon>
        <taxon>Pseudomonadati</taxon>
        <taxon>Bacteroidota</taxon>
        <taxon>Sphingobacteriia</taxon>
        <taxon>Sphingobacteriales</taxon>
        <taxon>Sphingobacteriaceae</taxon>
        <taxon>Arcticibacter</taxon>
    </lineage>
</organism>
<evidence type="ECO:0000259" key="1">
    <source>
        <dbReference type="Pfam" id="PF00535"/>
    </source>
</evidence>
<evidence type="ECO:0000313" key="2">
    <source>
        <dbReference type="EMBL" id="EOR93658.1"/>
    </source>
</evidence>
<dbReference type="InterPro" id="IPR001173">
    <property type="entry name" value="Glyco_trans_2-like"/>
</dbReference>
<protein>
    <recommendedName>
        <fullName evidence="1">Glycosyltransferase 2-like domain-containing protein</fullName>
    </recommendedName>
</protein>
<sequence>MPLSGTRVCVVVPVRNEAENIWDTLDALRLQTDNKGHKIDPNLYEVLVLVNNCTDASFAITKEFQYKYPKFRLHIDQIQLPDPLANIGTVRSLLMDEAYRRFMLISNEEGIIASTDGDTIADQNWLYYIMSEIDKGNDAVGGRILALQQSDTARLYHLRDVTYRCLLAQAESLIDPQLHDPMPRHFQYFGASLAVTCKMYQLVGRLPQVPNLEDMAFHQALIRHDAKIRKSFNVKVYTSSRIQGRVDIGFSEQLRQWTLDSAANKTQQVESVEIQLRKFKLRKRLRKCWLEFQNRGLPQQELIDLASLLKFKIEWLHTQFTTAPYFGILWEAVEKALHQAHWQQSQRPQPIMKAIHELRTFIHDHQATVFQIDPDDNFLFVYKANA</sequence>